<dbReference type="InterPro" id="IPR025711">
    <property type="entry name" value="PepSY"/>
</dbReference>
<sequence length="104" mass="11476">MSKKNVIIAAGIGVAAGYLAKKQVDQMQKITPEKALKNAKESFKKQGPISGSWIYMKPEEHEKNGLLYQAYRGGVTRNIDGANKQYEFHVDVETGAVIDSFETA</sequence>
<evidence type="ECO:0000259" key="1">
    <source>
        <dbReference type="Pfam" id="PF03413"/>
    </source>
</evidence>
<proteinExistence type="predicted"/>
<dbReference type="Proteomes" id="UP001281447">
    <property type="component" value="Unassembled WGS sequence"/>
</dbReference>
<gene>
    <name evidence="2" type="ORF">RWE15_25445</name>
</gene>
<organism evidence="2 3">
    <name type="scientific">Tigheibacillus halophilus</name>
    <dbReference type="NCBI Taxonomy" id="361280"/>
    <lineage>
        <taxon>Bacteria</taxon>
        <taxon>Bacillati</taxon>
        <taxon>Bacillota</taxon>
        <taxon>Bacilli</taxon>
        <taxon>Bacillales</taxon>
        <taxon>Bacillaceae</taxon>
        <taxon>Tigheibacillus</taxon>
    </lineage>
</organism>
<accession>A0ABU5CCD3</accession>
<dbReference type="RefSeq" id="WP_390357258.1">
    <property type="nucleotide sequence ID" value="NZ_JBHUIZ010000014.1"/>
</dbReference>
<protein>
    <submittedName>
        <fullName evidence="2">PepSY domain-containing protein</fullName>
    </submittedName>
</protein>
<evidence type="ECO:0000313" key="3">
    <source>
        <dbReference type="Proteomes" id="UP001281447"/>
    </source>
</evidence>
<dbReference type="Pfam" id="PF03413">
    <property type="entry name" value="PepSY"/>
    <property type="match status" value="1"/>
</dbReference>
<comment type="caution">
    <text evidence="2">The sequence shown here is derived from an EMBL/GenBank/DDBJ whole genome shotgun (WGS) entry which is preliminary data.</text>
</comment>
<feature type="domain" description="PepSY" evidence="1">
    <location>
        <begin position="29"/>
        <end position="100"/>
    </location>
</feature>
<evidence type="ECO:0000313" key="2">
    <source>
        <dbReference type="EMBL" id="MDY0397011.1"/>
    </source>
</evidence>
<dbReference type="EMBL" id="JAWDIP010000004">
    <property type="protein sequence ID" value="MDY0397011.1"/>
    <property type="molecule type" value="Genomic_DNA"/>
</dbReference>
<reference evidence="2 3" key="1">
    <citation type="submission" date="2023-10" db="EMBL/GenBank/DDBJ databases">
        <title>Virgibacillus halophilus 5B73C genome.</title>
        <authorList>
            <person name="Miliotis G."/>
            <person name="Sengupta P."/>
            <person name="Hameed A."/>
            <person name="Chuvochina M."/>
            <person name="Mcdonagh F."/>
            <person name="Simpson A.C."/>
            <person name="Singh N.K."/>
            <person name="Rekha P.D."/>
            <person name="Raman K."/>
            <person name="Hugenholtz P."/>
            <person name="Venkateswaran K."/>
        </authorList>
    </citation>
    <scope>NUCLEOTIDE SEQUENCE [LARGE SCALE GENOMIC DNA]</scope>
    <source>
        <strain evidence="2 3">5B73C</strain>
    </source>
</reference>
<name>A0ABU5CCD3_9BACI</name>
<keyword evidence="3" id="KW-1185">Reference proteome</keyword>